<dbReference type="GO" id="GO:0005886">
    <property type="term" value="C:plasma membrane"/>
    <property type="evidence" value="ECO:0007669"/>
    <property type="project" value="UniProtKB-SubCell"/>
</dbReference>
<evidence type="ECO:0000259" key="8">
    <source>
        <dbReference type="Pfam" id="PF00924"/>
    </source>
</evidence>
<dbReference type="InterPro" id="IPR049278">
    <property type="entry name" value="MS_channel_C"/>
</dbReference>
<evidence type="ECO:0000256" key="5">
    <source>
        <dbReference type="ARBA" id="ARBA00022989"/>
    </source>
</evidence>
<evidence type="ECO:0000256" key="4">
    <source>
        <dbReference type="ARBA" id="ARBA00022692"/>
    </source>
</evidence>
<reference evidence="10 11" key="1">
    <citation type="submission" date="2019-08" db="EMBL/GenBank/DDBJ databases">
        <title>Genome of Luteibaculum oceani JCM 18817.</title>
        <authorList>
            <person name="Bowman J.P."/>
        </authorList>
    </citation>
    <scope>NUCLEOTIDE SEQUENCE [LARGE SCALE GENOMIC DNA]</scope>
    <source>
        <strain evidence="10 11">JCM 18817</strain>
    </source>
</reference>
<name>A0A5C6UZ06_9FLAO</name>
<keyword evidence="5 7" id="KW-1133">Transmembrane helix</keyword>
<feature type="domain" description="Mechanosensitive ion channel MscS C-terminal" evidence="9">
    <location>
        <begin position="460"/>
        <end position="529"/>
    </location>
</feature>
<feature type="transmembrane region" description="Helical" evidence="7">
    <location>
        <begin position="277"/>
        <end position="298"/>
    </location>
</feature>
<protein>
    <submittedName>
        <fullName evidence="10">Mechanosensitive ion channel</fullName>
    </submittedName>
</protein>
<comment type="subcellular location">
    <subcellularLocation>
        <location evidence="1">Cell membrane</location>
        <topology evidence="1">Multi-pass membrane protein</topology>
    </subcellularLocation>
</comment>
<feature type="domain" description="Mechanosensitive ion channel MscS" evidence="8">
    <location>
        <begin position="372"/>
        <end position="437"/>
    </location>
</feature>
<evidence type="ECO:0000313" key="11">
    <source>
        <dbReference type="Proteomes" id="UP000321168"/>
    </source>
</evidence>
<dbReference type="PANTHER" id="PTHR30221">
    <property type="entry name" value="SMALL-CONDUCTANCE MECHANOSENSITIVE CHANNEL"/>
    <property type="match status" value="1"/>
</dbReference>
<dbReference type="EMBL" id="VORB01000010">
    <property type="protein sequence ID" value="TXC76208.1"/>
    <property type="molecule type" value="Genomic_DNA"/>
</dbReference>
<keyword evidence="3" id="KW-1003">Cell membrane</keyword>
<accession>A0A5C6UZ06</accession>
<dbReference type="InterPro" id="IPR011066">
    <property type="entry name" value="MscS_channel_C_sf"/>
</dbReference>
<dbReference type="Proteomes" id="UP000321168">
    <property type="component" value="Unassembled WGS sequence"/>
</dbReference>
<evidence type="ECO:0000256" key="6">
    <source>
        <dbReference type="ARBA" id="ARBA00023136"/>
    </source>
</evidence>
<keyword evidence="6 7" id="KW-0472">Membrane</keyword>
<evidence type="ECO:0000256" key="7">
    <source>
        <dbReference type="SAM" id="Phobius"/>
    </source>
</evidence>
<dbReference type="Pfam" id="PF00924">
    <property type="entry name" value="MS_channel_2nd"/>
    <property type="match status" value="1"/>
</dbReference>
<dbReference type="InterPro" id="IPR010920">
    <property type="entry name" value="LSM_dom_sf"/>
</dbReference>
<comment type="similarity">
    <text evidence="2">Belongs to the MscS (TC 1.A.23) family.</text>
</comment>
<dbReference type="AlphaFoldDB" id="A0A5C6UZ06"/>
<comment type="caution">
    <text evidence="10">The sequence shown here is derived from an EMBL/GenBank/DDBJ whole genome shotgun (WGS) entry which is preliminary data.</text>
</comment>
<dbReference type="SUPFAM" id="SSF82689">
    <property type="entry name" value="Mechanosensitive channel protein MscS (YggB), C-terminal domain"/>
    <property type="match status" value="1"/>
</dbReference>
<dbReference type="Pfam" id="PF21082">
    <property type="entry name" value="MS_channel_3rd"/>
    <property type="match status" value="1"/>
</dbReference>
<dbReference type="OrthoDB" id="9809206at2"/>
<evidence type="ECO:0000313" key="10">
    <source>
        <dbReference type="EMBL" id="TXC76208.1"/>
    </source>
</evidence>
<organism evidence="10 11">
    <name type="scientific">Luteibaculum oceani</name>
    <dbReference type="NCBI Taxonomy" id="1294296"/>
    <lineage>
        <taxon>Bacteria</taxon>
        <taxon>Pseudomonadati</taxon>
        <taxon>Bacteroidota</taxon>
        <taxon>Flavobacteriia</taxon>
        <taxon>Flavobacteriales</taxon>
        <taxon>Luteibaculaceae</taxon>
        <taxon>Luteibaculum</taxon>
    </lineage>
</organism>
<evidence type="ECO:0000256" key="2">
    <source>
        <dbReference type="ARBA" id="ARBA00008017"/>
    </source>
</evidence>
<dbReference type="InterPro" id="IPR045275">
    <property type="entry name" value="MscS_archaea/bacteria_type"/>
</dbReference>
<dbReference type="Gene3D" id="1.10.287.1260">
    <property type="match status" value="1"/>
</dbReference>
<feature type="transmembrane region" description="Helical" evidence="7">
    <location>
        <begin position="231"/>
        <end position="252"/>
    </location>
</feature>
<dbReference type="Gene3D" id="2.30.30.60">
    <property type="match status" value="1"/>
</dbReference>
<dbReference type="InterPro" id="IPR006685">
    <property type="entry name" value="MscS_channel_2nd"/>
</dbReference>
<proteinExistence type="inferred from homology"/>
<evidence type="ECO:0000256" key="1">
    <source>
        <dbReference type="ARBA" id="ARBA00004651"/>
    </source>
</evidence>
<feature type="transmembrane region" description="Helical" evidence="7">
    <location>
        <begin position="329"/>
        <end position="347"/>
    </location>
</feature>
<sequence length="530" mass="61382">MRCTKKLRRNLMQIKLKCHIRREISTYLRSLSFLFLIFCAFFAAAQKPNKLERVVKEPILVQSDTLFFISYSDSLIQLKDRALSINSKVDSLQRTEGFNPIKILISQSDSLTELKYVNYSFAVLYPDDTLGNHVSIDEMAMHLKSSMSPIANPSAQVNMDDLYETLKQFGIIVLIIILSYLIFRGVNLVYKWLEAKLRTDKLINLRPLHYKDVEVLNQERLFQLVSFFLKALRILVVIILVYLLIPTVFSFFPDTQEMAYKLFGYIFNPLNDFIKGFFNYFPELILIVLVIIGAKYLIRFLAFWRKEIEGERLVLKGFYAEWAKPTFNLLRFTIYLITIVFIIQHLPGSNTPIFLGVLSVLGLTLALSASKPLSNFVSGILITYMRAFRVGDRIRVDESSGVVVDKNLFITRIKTRSNEYITLPNSKMMDAHVINYSASEKELGLVVYCEFWLDARFHFRDIEKEIVEAALKAESIVDNPKPILLITEMDNGRVKYKISAYTQNAGKLERIKSSLYRQVQNTLEKLNIQY</sequence>
<dbReference type="GO" id="GO:0008381">
    <property type="term" value="F:mechanosensitive monoatomic ion channel activity"/>
    <property type="evidence" value="ECO:0007669"/>
    <property type="project" value="InterPro"/>
</dbReference>
<dbReference type="PANTHER" id="PTHR30221:SF18">
    <property type="entry name" value="SLL0590 PROTEIN"/>
    <property type="match status" value="1"/>
</dbReference>
<dbReference type="InterPro" id="IPR023408">
    <property type="entry name" value="MscS_beta-dom_sf"/>
</dbReference>
<evidence type="ECO:0000256" key="3">
    <source>
        <dbReference type="ARBA" id="ARBA00022475"/>
    </source>
</evidence>
<dbReference type="SUPFAM" id="SSF50182">
    <property type="entry name" value="Sm-like ribonucleoproteins"/>
    <property type="match status" value="1"/>
</dbReference>
<feature type="transmembrane region" description="Helical" evidence="7">
    <location>
        <begin position="169"/>
        <end position="190"/>
    </location>
</feature>
<gene>
    <name evidence="10" type="ORF">FRX97_10685</name>
</gene>
<keyword evidence="11" id="KW-1185">Reference proteome</keyword>
<keyword evidence="4 7" id="KW-0812">Transmembrane</keyword>
<evidence type="ECO:0000259" key="9">
    <source>
        <dbReference type="Pfam" id="PF21082"/>
    </source>
</evidence>